<keyword evidence="3 4" id="KW-0808">Transferase</keyword>
<dbReference type="Gene3D" id="3.40.366.10">
    <property type="entry name" value="Malonyl-Coenzyme A Acyl Carrier Protein, domain 2"/>
    <property type="match status" value="1"/>
</dbReference>
<keyword evidence="8" id="KW-1185">Reference proteome</keyword>
<name>A0A919T8B9_9ACTN</name>
<dbReference type="InterPro" id="IPR052568">
    <property type="entry name" value="PKS-FAS_Synthase"/>
</dbReference>
<dbReference type="SMART" id="SM00825">
    <property type="entry name" value="PKS_KS"/>
    <property type="match status" value="1"/>
</dbReference>
<evidence type="ECO:0000313" key="7">
    <source>
        <dbReference type="EMBL" id="GIM89941.1"/>
    </source>
</evidence>
<organism evidence="7 8">
    <name type="scientific">Paractinoplanes toevensis</name>
    <dbReference type="NCBI Taxonomy" id="571911"/>
    <lineage>
        <taxon>Bacteria</taxon>
        <taxon>Bacillati</taxon>
        <taxon>Actinomycetota</taxon>
        <taxon>Actinomycetes</taxon>
        <taxon>Micromonosporales</taxon>
        <taxon>Micromonosporaceae</taxon>
        <taxon>Paractinoplanes</taxon>
    </lineage>
</organism>
<dbReference type="Gene3D" id="3.10.129.10">
    <property type="entry name" value="Hotdog Thioesterase"/>
    <property type="match status" value="4"/>
</dbReference>
<evidence type="ECO:0000256" key="5">
    <source>
        <dbReference type="SAM" id="MobiDB-lite"/>
    </source>
</evidence>
<dbReference type="InterPro" id="IPR020841">
    <property type="entry name" value="PKS_Beta-ketoAc_synthase_dom"/>
</dbReference>
<dbReference type="Gene3D" id="3.30.70.3290">
    <property type="match status" value="1"/>
</dbReference>
<accession>A0A919T8B9</accession>
<dbReference type="CDD" id="cd00833">
    <property type="entry name" value="PKS"/>
    <property type="match status" value="1"/>
</dbReference>
<evidence type="ECO:0000256" key="2">
    <source>
        <dbReference type="ARBA" id="ARBA00022553"/>
    </source>
</evidence>
<evidence type="ECO:0000256" key="3">
    <source>
        <dbReference type="ARBA" id="ARBA00022679"/>
    </source>
</evidence>
<dbReference type="EMBL" id="BOQN01000021">
    <property type="protein sequence ID" value="GIM89941.1"/>
    <property type="molecule type" value="Genomic_DNA"/>
</dbReference>
<dbReference type="InterPro" id="IPR014043">
    <property type="entry name" value="Acyl_transferase_dom"/>
</dbReference>
<feature type="region of interest" description="Disordered" evidence="5">
    <location>
        <begin position="650"/>
        <end position="676"/>
    </location>
</feature>
<dbReference type="InterPro" id="IPR013114">
    <property type="entry name" value="FabA_FabZ"/>
</dbReference>
<keyword evidence="1" id="KW-0596">Phosphopantetheine</keyword>
<feature type="region of interest" description="Disordered" evidence="5">
    <location>
        <begin position="875"/>
        <end position="899"/>
    </location>
</feature>
<dbReference type="GO" id="GO:0006633">
    <property type="term" value="P:fatty acid biosynthetic process"/>
    <property type="evidence" value="ECO:0007669"/>
    <property type="project" value="InterPro"/>
</dbReference>
<dbReference type="InterPro" id="IPR001227">
    <property type="entry name" value="Ac_transferase_dom_sf"/>
</dbReference>
<dbReference type="PANTHER" id="PTHR43074">
    <property type="entry name" value="OMEGA-3 POLYUNSATURATED FATTY ACID SYNTHASE PFAB-RELATED"/>
    <property type="match status" value="1"/>
</dbReference>
<dbReference type="Gene3D" id="3.40.47.10">
    <property type="match status" value="2"/>
</dbReference>
<reference evidence="7 8" key="1">
    <citation type="submission" date="2021-03" db="EMBL/GenBank/DDBJ databases">
        <title>Whole genome shotgun sequence of Actinoplanes toevensis NBRC 105298.</title>
        <authorList>
            <person name="Komaki H."/>
            <person name="Tamura T."/>
        </authorList>
    </citation>
    <scope>NUCLEOTIDE SEQUENCE [LARGE SCALE GENOMIC DNA]</scope>
    <source>
        <strain evidence="7 8">NBRC 105298</strain>
    </source>
</reference>
<dbReference type="InterPro" id="IPR018201">
    <property type="entry name" value="Ketoacyl_synth_AS"/>
</dbReference>
<dbReference type="InterPro" id="IPR016039">
    <property type="entry name" value="Thiolase-like"/>
</dbReference>
<dbReference type="Pfam" id="PF02801">
    <property type="entry name" value="Ketoacyl-synt_C"/>
    <property type="match status" value="1"/>
</dbReference>
<dbReference type="GO" id="GO:0004315">
    <property type="term" value="F:3-oxoacyl-[acyl-carrier-protein] synthase activity"/>
    <property type="evidence" value="ECO:0007669"/>
    <property type="project" value="InterPro"/>
</dbReference>
<evidence type="ECO:0000259" key="6">
    <source>
        <dbReference type="PROSITE" id="PS52004"/>
    </source>
</evidence>
<evidence type="ECO:0000313" key="8">
    <source>
        <dbReference type="Proteomes" id="UP000677082"/>
    </source>
</evidence>
<dbReference type="Pfam" id="PF00109">
    <property type="entry name" value="ketoacyl-synt"/>
    <property type="match status" value="2"/>
</dbReference>
<protein>
    <submittedName>
        <fullName evidence="7">Type I polyketide synthase</fullName>
    </submittedName>
</protein>
<dbReference type="SMART" id="SM00827">
    <property type="entry name" value="PKS_AT"/>
    <property type="match status" value="1"/>
</dbReference>
<dbReference type="PROSITE" id="PS52004">
    <property type="entry name" value="KS3_2"/>
    <property type="match status" value="1"/>
</dbReference>
<feature type="compositionally biased region" description="Basic and acidic residues" evidence="5">
    <location>
        <begin position="875"/>
        <end position="890"/>
    </location>
</feature>
<dbReference type="Pfam" id="PF07977">
    <property type="entry name" value="FabA"/>
    <property type="match status" value="3"/>
</dbReference>
<dbReference type="PROSITE" id="PS00606">
    <property type="entry name" value="KS3_1"/>
    <property type="match status" value="1"/>
</dbReference>
<sequence length="2042" mass="216924">MTEPIAIVGRGCVLPGALSPEQFWDNIAAGRVDLAAVRPEEWRMPPGSLGTGTTAGLVRGFAFDPDGFAAEAAAYDPALQWVLHAGRAALREAGDHVSPARTGLVLGNLGYPSRSLAAYAERIWLDGDPGGLDPYSRFCSGLWAHTAANALGLGGGSLALDAACASALYAIKIACDRLHDGAADRMLAGAVSGCDGLIIDSGFTALGALSPSGRSRPLQRGADGLIPAEGAALLAFMRLRDAVAARVPVLGVVRGIGLSNDGRTGGFLAPAEEGQIRAMSAAYRSAGFGPETVELLECHATGTPVGDAVEARSTARHFGGRAEPLPVGSAKSNVGHLLTASGAAGLLKLLGAIQHGTLPATADATDPIDELRDGPLRLLRANEPWPGPRRRAAISAFGFGGNNAHLIVEAYDGRPALNVAIPSFPTPVPAPAAAPAEIVIVAIGARVGDVGADGLRDAVLSGRVPGPAPDAIEVALDDLRYPPRDLGETLGQQILVLEAAREAVRGIELPPERTAVLMGMGCDPEIARAHARRRLEAGDEFSPPLTAARVLGAMANIVANRVGGQLGLSGPGFAVSAEEASGIVALELAARALRAGEIDAALVGAVDLSDEPVHRAALAQLGRTTKPADAAVVLVLKRHDDAQRDGDPIFAVLDPNTQNDRAAQNAPAARKDPDTRIDRETSAEHAAGLFGAPHAAAGLLDVAIAAVALRHRVRPRPGQPARPDLGATTAEVVTPVLGAPPARVRLRAADTAPWAPGPRPRLHLYSGADRATVLAAARSGVESDTGPARLAIVARDPAHLAGQIEAAQAWLGGEALRPPGVAFRAAPIGGETAFVYPMSSSFYPGMGSDFAVAFAPLAAGVNGAPLVSWLYEGRSEGQGEGRNEGRREGQSEGQSEGPEPLDEILAVGFLSGLHTRISREVLGIEPQAAIGYSSGESAALVALGAWTDGPAMAADARADGLFTHDLSGELRAVRRFWERHGITGERWIGYLLAADPEVVREMVEGEPAVHLSAVCAPGACVVSGEEWACTAFAERFERIRLRLLVAHVPEVAEVRDRWHALHRRPTRSVPGVRFYRGATGDWYHPTEESAADAITEQMLAPVNFPNLIERAWHDGVRVFVEHGPAAQCTGWIRRILGDREHVAVALDAVPGQGLWSVSVAIAELAAAGVPMRHDALEAYFDVPPAGGGATISLPKRLPAPRMAAEEYEVMAPAPELTPMPQRLPDPPALAWRTAITAAHHQYLEIQAAAHARFLNGRAAAVAAITPATGGRPGPKFDRAQLEHLAYGRISEVFGPAFAAQDDDVRQTRMPRPPLLLADRVLGIDAEPGRLGTGVIWTETDVRHDSWYLDPAGRMPAGLVVEAGQADLLLISWLGADLHNRGERVYRLLGSDVTFHGPPPGPGRTLQFEIRVVRHVTHGPIRLFFFEYDCHVDGELLLAVRNGQAGFFTDDELHRTGGVLWEPAYVRTPEAFRSFDADAVTAFADGRPDECFGPEWATTRAHVRTPRIGSGRLRLLDEVPVFDPGGYLRAETAVHPGDWFFAGHFHNDPCMPGTLMSEACLQALSFYLAAAGHTIDRDGWRFEPVPGRAARMRCRGQVTPDSRRLTYEVFVTAMSADPFPTLVADVLVTVDGVKALHVADCAVRLVPDWPLEHWRHLGPPVVQRTAAPVPLPRLGGLAGHRDLEPVARIGDLPLGYASLLACAWGRPTDGLGPMAEAFTGTRRGPRLPGPPYHFMSRVTAVEGPYQGMATGSAVVAEYDVPDEAWFFPGPMPAAVLMEIALQPCGWLGCYVGSPLQIDAELLFRNLDGDLRVGRAVGPANRVVRTRAELTDVSRAAGMIIETFRIECHADGEPLLSGTAVFGYFLTTAFAQQPGLPPAAAERERLAEPCANPPALVPSAGPMLSMLDRITGYWPEGGAAGLGRLRAEKDIDPGDWYFKAHFFQDPVMPGSLGVEAMCQLLHWYLIERGIGTPGEPITLDTTLTWTYRGQVVPTDRVITIELEILEIRARTAYARGWLWIDGRRIYRVDRLGARVAGGTSPDDR</sequence>
<dbReference type="InterPro" id="IPR014030">
    <property type="entry name" value="Ketoacyl_synth_N"/>
</dbReference>
<dbReference type="InterPro" id="IPR014031">
    <property type="entry name" value="Ketoacyl_synth_C"/>
</dbReference>
<dbReference type="Proteomes" id="UP000677082">
    <property type="component" value="Unassembled WGS sequence"/>
</dbReference>
<evidence type="ECO:0000256" key="1">
    <source>
        <dbReference type="ARBA" id="ARBA00022450"/>
    </source>
</evidence>
<dbReference type="InterPro" id="IPR029069">
    <property type="entry name" value="HotDog_dom_sf"/>
</dbReference>
<comment type="caution">
    <text evidence="7">The sequence shown here is derived from an EMBL/GenBank/DDBJ whole genome shotgun (WGS) entry which is preliminary data.</text>
</comment>
<comment type="similarity">
    <text evidence="4">Belongs to the thiolase-like superfamily. Beta-ketoacyl-ACP synthases family.</text>
</comment>
<keyword evidence="2" id="KW-0597">Phosphoprotein</keyword>
<proteinExistence type="inferred from homology"/>
<dbReference type="Gene3D" id="3.30.70.250">
    <property type="entry name" value="Malonyl-CoA ACP transacylase, ACP-binding"/>
    <property type="match status" value="1"/>
</dbReference>
<feature type="domain" description="Ketosynthase family 3 (KS3)" evidence="6">
    <location>
        <begin position="2"/>
        <end position="410"/>
    </location>
</feature>
<dbReference type="SUPFAM" id="SSF53901">
    <property type="entry name" value="Thiolase-like"/>
    <property type="match status" value="4"/>
</dbReference>
<gene>
    <name evidence="7" type="ORF">Ato02nite_017340</name>
</gene>
<evidence type="ECO:0000256" key="4">
    <source>
        <dbReference type="RuleBase" id="RU003694"/>
    </source>
</evidence>
<dbReference type="PANTHER" id="PTHR43074:SF1">
    <property type="entry name" value="BETA-KETOACYL SYNTHASE FAMILY PROTEIN-RELATED"/>
    <property type="match status" value="1"/>
</dbReference>
<dbReference type="SUPFAM" id="SSF54637">
    <property type="entry name" value="Thioesterase/thiol ester dehydrase-isomerase"/>
    <property type="match status" value="4"/>
</dbReference>
<dbReference type="RefSeq" id="WP_213005896.1">
    <property type="nucleotide sequence ID" value="NZ_BOQN01000021.1"/>
</dbReference>
<dbReference type="SUPFAM" id="SSF52151">
    <property type="entry name" value="FabD/lysophospholipase-like"/>
    <property type="match status" value="1"/>
</dbReference>
<dbReference type="InterPro" id="IPR016035">
    <property type="entry name" value="Acyl_Trfase/lysoPLipase"/>
</dbReference>